<dbReference type="OrthoDB" id="1703350at2759"/>
<comment type="catalytic activity">
    <reaction evidence="11">
        <text>O-phospho-L-serine + 2-oxoglutarate = 3-phosphooxypyruvate + L-glutamate</text>
        <dbReference type="Rhea" id="RHEA:14329"/>
        <dbReference type="ChEBI" id="CHEBI:16810"/>
        <dbReference type="ChEBI" id="CHEBI:18110"/>
        <dbReference type="ChEBI" id="CHEBI:29985"/>
        <dbReference type="ChEBI" id="CHEBI:57524"/>
        <dbReference type="EC" id="2.6.1.52"/>
    </reaction>
</comment>
<dbReference type="CDD" id="cd00611">
    <property type="entry name" value="PSAT_like"/>
    <property type="match status" value="1"/>
</dbReference>
<dbReference type="EC" id="2.6.1.52" evidence="4"/>
<evidence type="ECO:0000256" key="10">
    <source>
        <dbReference type="ARBA" id="ARBA00047630"/>
    </source>
</evidence>
<dbReference type="FunCoup" id="E9H0E5">
    <property type="interactions" value="859"/>
</dbReference>
<evidence type="ECO:0000313" key="14">
    <source>
        <dbReference type="Proteomes" id="UP000000305"/>
    </source>
</evidence>
<evidence type="ECO:0000256" key="9">
    <source>
        <dbReference type="ARBA" id="ARBA00023299"/>
    </source>
</evidence>
<evidence type="ECO:0000256" key="2">
    <source>
        <dbReference type="ARBA" id="ARBA00005099"/>
    </source>
</evidence>
<dbReference type="HAMAP" id="MF_00160">
    <property type="entry name" value="SerC_aminotrans_5"/>
    <property type="match status" value="1"/>
</dbReference>
<dbReference type="GO" id="GO:0004648">
    <property type="term" value="F:O-phospho-L-serine:2-oxoglutarate aminotransferase activity"/>
    <property type="evidence" value="ECO:0000318"/>
    <property type="project" value="GO_Central"/>
</dbReference>
<evidence type="ECO:0000256" key="8">
    <source>
        <dbReference type="ARBA" id="ARBA00022898"/>
    </source>
</evidence>
<dbReference type="GO" id="GO:0006564">
    <property type="term" value="P:L-serine biosynthetic process"/>
    <property type="evidence" value="ECO:0000318"/>
    <property type="project" value="GO_Central"/>
</dbReference>
<keyword evidence="8" id="KW-0663">Pyridoxal phosphate</keyword>
<dbReference type="InParanoid" id="E9H0E5"/>
<dbReference type="PIRSF" id="PIRSF000525">
    <property type="entry name" value="SerC"/>
    <property type="match status" value="1"/>
</dbReference>
<dbReference type="KEGG" id="dpx:DAPPUDRAFT_306988"/>
<keyword evidence="5" id="KW-0032">Aminotransferase</keyword>
<evidence type="ECO:0000259" key="12">
    <source>
        <dbReference type="Pfam" id="PF00266"/>
    </source>
</evidence>
<dbReference type="InterPro" id="IPR015424">
    <property type="entry name" value="PyrdxlP-dep_Trfase"/>
</dbReference>
<feature type="domain" description="Aminotransferase class V" evidence="12">
    <location>
        <begin position="6"/>
        <end position="348"/>
    </location>
</feature>
<sequence length="361" mass="40133">MSSKIINFSPGPSKLPEDVLLQVQRELLDYHGTGISVMEMSHRSPEFMKIVTDAQENIRQLLNIPSDYTILFMAGGGTGQFAAVPLNLLPSTGKAVYLNTGTWSAKAAKEASKYGCVIEIKPDFKSSSNEIQWDHDEDVSYFYYCSNETVHGIELNFIPDTHGIPLVADMSSNILTKDFDITKFALVFAGAQKNIGPAGVTLVIIRNDLLGKQSVHCPSVLNYSVMAKENSLHNTPPCFNLYVMALVFQWISEQGGVKVMEQRSNAKSQMVYEVIDHSSGFYSCPVPASVRSRVNIPFRIQNGNEDLEKQFVDEAKRRNMIQLKGHRSVGGIRASLYNAVTVDEVSLLTAFMKDFMKSKLQ</sequence>
<dbReference type="FunFam" id="3.90.1150.10:FF:000006">
    <property type="entry name" value="Phosphoserine aminotransferase"/>
    <property type="match status" value="1"/>
</dbReference>
<keyword evidence="9" id="KW-0718">Serine biosynthesis</keyword>
<organism evidence="13 14">
    <name type="scientific">Daphnia pulex</name>
    <name type="common">Water flea</name>
    <dbReference type="NCBI Taxonomy" id="6669"/>
    <lineage>
        <taxon>Eukaryota</taxon>
        <taxon>Metazoa</taxon>
        <taxon>Ecdysozoa</taxon>
        <taxon>Arthropoda</taxon>
        <taxon>Crustacea</taxon>
        <taxon>Branchiopoda</taxon>
        <taxon>Diplostraca</taxon>
        <taxon>Cladocera</taxon>
        <taxon>Anomopoda</taxon>
        <taxon>Daphniidae</taxon>
        <taxon>Daphnia</taxon>
    </lineage>
</organism>
<comment type="cofactor">
    <cofactor evidence="1">
        <name>pyridoxal 5'-phosphate</name>
        <dbReference type="ChEBI" id="CHEBI:597326"/>
    </cofactor>
</comment>
<dbReference type="EMBL" id="GL732580">
    <property type="protein sequence ID" value="EFX74793.1"/>
    <property type="molecule type" value="Genomic_DNA"/>
</dbReference>
<dbReference type="STRING" id="6669.E9H0E5"/>
<dbReference type="eggNOG" id="KOG2790">
    <property type="taxonomic scope" value="Eukaryota"/>
</dbReference>
<dbReference type="PANTHER" id="PTHR43247:SF1">
    <property type="entry name" value="PHOSPHOSERINE AMINOTRANSFERASE"/>
    <property type="match status" value="1"/>
</dbReference>
<name>E9H0E5_DAPPU</name>
<dbReference type="Gene3D" id="3.90.1150.10">
    <property type="entry name" value="Aspartate Aminotransferase, domain 1"/>
    <property type="match status" value="1"/>
</dbReference>
<comment type="catalytic activity">
    <reaction evidence="10">
        <text>4-(phosphooxy)-L-threonine + 2-oxoglutarate = (R)-3-hydroxy-2-oxo-4-phosphooxybutanoate + L-glutamate</text>
        <dbReference type="Rhea" id="RHEA:16573"/>
        <dbReference type="ChEBI" id="CHEBI:16810"/>
        <dbReference type="ChEBI" id="CHEBI:29985"/>
        <dbReference type="ChEBI" id="CHEBI:58452"/>
        <dbReference type="ChEBI" id="CHEBI:58538"/>
        <dbReference type="EC" id="2.6.1.52"/>
    </reaction>
</comment>
<protein>
    <recommendedName>
        <fullName evidence="4">phosphoserine transaminase</fullName>
        <ecNumber evidence="4">2.6.1.52</ecNumber>
    </recommendedName>
</protein>
<dbReference type="InterPro" id="IPR022278">
    <property type="entry name" value="Pser_aminoTfrase"/>
</dbReference>
<evidence type="ECO:0000256" key="3">
    <source>
        <dbReference type="ARBA" id="ARBA00006904"/>
    </source>
</evidence>
<dbReference type="UniPathway" id="UPA00135">
    <property type="reaction ID" value="UER00197"/>
</dbReference>
<gene>
    <name evidence="13" type="ORF">DAPPUDRAFT_306988</name>
</gene>
<keyword evidence="7" id="KW-0808">Transferase</keyword>
<dbReference type="PANTHER" id="PTHR43247">
    <property type="entry name" value="PHOSPHOSERINE AMINOTRANSFERASE"/>
    <property type="match status" value="1"/>
</dbReference>
<dbReference type="Proteomes" id="UP000000305">
    <property type="component" value="Unassembled WGS sequence"/>
</dbReference>
<evidence type="ECO:0000313" key="13">
    <source>
        <dbReference type="EMBL" id="EFX74793.1"/>
    </source>
</evidence>
<comment type="pathway">
    <text evidence="2">Amino-acid biosynthesis; L-serine biosynthesis; L-serine from 3-phospho-D-glycerate: step 2/3.</text>
</comment>
<evidence type="ECO:0000256" key="1">
    <source>
        <dbReference type="ARBA" id="ARBA00001933"/>
    </source>
</evidence>
<comment type="similarity">
    <text evidence="3">Belongs to the class-V pyridoxal-phosphate-dependent aminotransferase family. SerC subfamily.</text>
</comment>
<dbReference type="FunFam" id="3.40.640.10:FF:000010">
    <property type="entry name" value="Phosphoserine aminotransferase"/>
    <property type="match status" value="1"/>
</dbReference>
<evidence type="ECO:0000256" key="11">
    <source>
        <dbReference type="ARBA" id="ARBA00049007"/>
    </source>
</evidence>
<dbReference type="AlphaFoldDB" id="E9H0E5"/>
<keyword evidence="6" id="KW-0028">Amino-acid biosynthesis</keyword>
<dbReference type="NCBIfam" id="TIGR01364">
    <property type="entry name" value="serC_1"/>
    <property type="match status" value="1"/>
</dbReference>
<dbReference type="OMA" id="AFVYFCD"/>
<keyword evidence="14" id="KW-1185">Reference proteome</keyword>
<evidence type="ECO:0000256" key="5">
    <source>
        <dbReference type="ARBA" id="ARBA00022576"/>
    </source>
</evidence>
<evidence type="ECO:0000256" key="7">
    <source>
        <dbReference type="ARBA" id="ARBA00022679"/>
    </source>
</evidence>
<evidence type="ECO:0000256" key="4">
    <source>
        <dbReference type="ARBA" id="ARBA00013030"/>
    </source>
</evidence>
<dbReference type="UniPathway" id="UPA00244">
    <property type="reaction ID" value="UER00311"/>
</dbReference>
<dbReference type="InterPro" id="IPR015421">
    <property type="entry name" value="PyrdxlP-dep_Trfase_major"/>
</dbReference>
<dbReference type="Gene3D" id="3.40.640.10">
    <property type="entry name" value="Type I PLP-dependent aspartate aminotransferase-like (Major domain)"/>
    <property type="match status" value="1"/>
</dbReference>
<accession>E9H0E5</accession>
<dbReference type="GO" id="GO:0030170">
    <property type="term" value="F:pyridoxal phosphate binding"/>
    <property type="evidence" value="ECO:0000318"/>
    <property type="project" value="GO_Central"/>
</dbReference>
<reference evidence="13 14" key="1">
    <citation type="journal article" date="2011" name="Science">
        <title>The ecoresponsive genome of Daphnia pulex.</title>
        <authorList>
            <person name="Colbourne J.K."/>
            <person name="Pfrender M.E."/>
            <person name="Gilbert D."/>
            <person name="Thomas W.K."/>
            <person name="Tucker A."/>
            <person name="Oakley T.H."/>
            <person name="Tokishita S."/>
            <person name="Aerts A."/>
            <person name="Arnold G.J."/>
            <person name="Basu M.K."/>
            <person name="Bauer D.J."/>
            <person name="Caceres C.E."/>
            <person name="Carmel L."/>
            <person name="Casola C."/>
            <person name="Choi J.H."/>
            <person name="Detter J.C."/>
            <person name="Dong Q."/>
            <person name="Dusheyko S."/>
            <person name="Eads B.D."/>
            <person name="Frohlich T."/>
            <person name="Geiler-Samerotte K.A."/>
            <person name="Gerlach D."/>
            <person name="Hatcher P."/>
            <person name="Jogdeo S."/>
            <person name="Krijgsveld J."/>
            <person name="Kriventseva E.V."/>
            <person name="Kultz D."/>
            <person name="Laforsch C."/>
            <person name="Lindquist E."/>
            <person name="Lopez J."/>
            <person name="Manak J.R."/>
            <person name="Muller J."/>
            <person name="Pangilinan J."/>
            <person name="Patwardhan R.P."/>
            <person name="Pitluck S."/>
            <person name="Pritham E.J."/>
            <person name="Rechtsteiner A."/>
            <person name="Rho M."/>
            <person name="Rogozin I.B."/>
            <person name="Sakarya O."/>
            <person name="Salamov A."/>
            <person name="Schaack S."/>
            <person name="Shapiro H."/>
            <person name="Shiga Y."/>
            <person name="Skalitzky C."/>
            <person name="Smith Z."/>
            <person name="Souvorov A."/>
            <person name="Sung W."/>
            <person name="Tang Z."/>
            <person name="Tsuchiya D."/>
            <person name="Tu H."/>
            <person name="Vos H."/>
            <person name="Wang M."/>
            <person name="Wolf Y.I."/>
            <person name="Yamagata H."/>
            <person name="Yamada T."/>
            <person name="Ye Y."/>
            <person name="Shaw J.R."/>
            <person name="Andrews J."/>
            <person name="Crease T.J."/>
            <person name="Tang H."/>
            <person name="Lucas S.M."/>
            <person name="Robertson H.M."/>
            <person name="Bork P."/>
            <person name="Koonin E.V."/>
            <person name="Zdobnov E.M."/>
            <person name="Grigoriev I.V."/>
            <person name="Lynch M."/>
            <person name="Boore J.L."/>
        </authorList>
    </citation>
    <scope>NUCLEOTIDE SEQUENCE [LARGE SCALE GENOMIC DNA]</scope>
</reference>
<dbReference type="Pfam" id="PF00266">
    <property type="entry name" value="Aminotran_5"/>
    <property type="match status" value="1"/>
</dbReference>
<dbReference type="InterPro" id="IPR000192">
    <property type="entry name" value="Aminotrans_V_dom"/>
</dbReference>
<dbReference type="SUPFAM" id="SSF53383">
    <property type="entry name" value="PLP-dependent transferases"/>
    <property type="match status" value="1"/>
</dbReference>
<evidence type="ECO:0000256" key="6">
    <source>
        <dbReference type="ARBA" id="ARBA00022605"/>
    </source>
</evidence>
<dbReference type="NCBIfam" id="NF003764">
    <property type="entry name" value="PRK05355.1"/>
    <property type="match status" value="1"/>
</dbReference>
<proteinExistence type="inferred from homology"/>
<dbReference type="GO" id="GO:0005737">
    <property type="term" value="C:cytoplasm"/>
    <property type="evidence" value="ECO:0000318"/>
    <property type="project" value="GO_Central"/>
</dbReference>
<dbReference type="HOGENOM" id="CLU_034866_0_2_1"/>
<dbReference type="InterPro" id="IPR015422">
    <property type="entry name" value="PyrdxlP-dep_Trfase_small"/>
</dbReference>